<keyword evidence="1" id="KW-1133">Transmembrane helix</keyword>
<dbReference type="EMBL" id="ML738316">
    <property type="protein sequence ID" value="KAE8314861.1"/>
    <property type="molecule type" value="Genomic_DNA"/>
</dbReference>
<dbReference type="AlphaFoldDB" id="A0A5N6W247"/>
<organism evidence="2 3">
    <name type="scientific">Aspergillus transmontanensis</name>
    <dbReference type="NCBI Taxonomy" id="1034304"/>
    <lineage>
        <taxon>Eukaryota</taxon>
        <taxon>Fungi</taxon>
        <taxon>Dikarya</taxon>
        <taxon>Ascomycota</taxon>
        <taxon>Pezizomycotina</taxon>
        <taxon>Eurotiomycetes</taxon>
        <taxon>Eurotiomycetidae</taxon>
        <taxon>Eurotiales</taxon>
        <taxon>Aspergillaceae</taxon>
        <taxon>Aspergillus</taxon>
        <taxon>Aspergillus subgen. Circumdati</taxon>
    </lineage>
</organism>
<feature type="transmembrane region" description="Helical" evidence="1">
    <location>
        <begin position="33"/>
        <end position="60"/>
    </location>
</feature>
<sequence length="72" mass="8629">MYCVLVYVCMYICMYVCMYVHCTVQISEKMMCITLYMLLDMVGFAIDYLRVSGVCIFFILERRMRIYYVPLG</sequence>
<evidence type="ECO:0000313" key="3">
    <source>
        <dbReference type="Proteomes" id="UP000325433"/>
    </source>
</evidence>
<accession>A0A5N6W247</accession>
<keyword evidence="3" id="KW-1185">Reference proteome</keyword>
<gene>
    <name evidence="2" type="ORF">BDV41DRAFT_533227</name>
</gene>
<evidence type="ECO:0000313" key="2">
    <source>
        <dbReference type="EMBL" id="KAE8314861.1"/>
    </source>
</evidence>
<keyword evidence="1" id="KW-0812">Transmembrane</keyword>
<evidence type="ECO:0000256" key="1">
    <source>
        <dbReference type="SAM" id="Phobius"/>
    </source>
</evidence>
<keyword evidence="1" id="KW-0472">Membrane</keyword>
<dbReference type="Proteomes" id="UP000325433">
    <property type="component" value="Unassembled WGS sequence"/>
</dbReference>
<name>A0A5N6W247_9EURO</name>
<protein>
    <submittedName>
        <fullName evidence="2">Uncharacterized protein</fullName>
    </submittedName>
</protein>
<reference evidence="3" key="1">
    <citation type="submission" date="2019-04" db="EMBL/GenBank/DDBJ databases">
        <title>Friends and foes A comparative genomics studyof 23 Aspergillus species from section Flavi.</title>
        <authorList>
            <consortium name="DOE Joint Genome Institute"/>
            <person name="Kjaerbolling I."/>
            <person name="Vesth T."/>
            <person name="Frisvad J.C."/>
            <person name="Nybo J.L."/>
            <person name="Theobald S."/>
            <person name="Kildgaard S."/>
            <person name="Isbrandt T."/>
            <person name="Kuo A."/>
            <person name="Sato A."/>
            <person name="Lyhne E.K."/>
            <person name="Kogle M.E."/>
            <person name="Wiebenga A."/>
            <person name="Kun R.S."/>
            <person name="Lubbers R.J."/>
            <person name="Makela M.R."/>
            <person name="Barry K."/>
            <person name="Chovatia M."/>
            <person name="Clum A."/>
            <person name="Daum C."/>
            <person name="Haridas S."/>
            <person name="He G."/>
            <person name="LaButti K."/>
            <person name="Lipzen A."/>
            <person name="Mondo S."/>
            <person name="Riley R."/>
            <person name="Salamov A."/>
            <person name="Simmons B.A."/>
            <person name="Magnuson J.K."/>
            <person name="Henrissat B."/>
            <person name="Mortensen U.H."/>
            <person name="Larsen T.O."/>
            <person name="Devries R.P."/>
            <person name="Grigoriev I.V."/>
            <person name="Machida M."/>
            <person name="Baker S.E."/>
            <person name="Andersen M.R."/>
        </authorList>
    </citation>
    <scope>NUCLEOTIDE SEQUENCE [LARGE SCALE GENOMIC DNA]</scope>
    <source>
        <strain evidence="3">CBS 130015</strain>
    </source>
</reference>
<feature type="transmembrane region" description="Helical" evidence="1">
    <location>
        <begin position="5"/>
        <end position="27"/>
    </location>
</feature>
<proteinExistence type="predicted"/>